<organism evidence="1">
    <name type="scientific">Oryza brachyantha</name>
    <name type="common">malo sina</name>
    <dbReference type="NCBI Taxonomy" id="4533"/>
    <lineage>
        <taxon>Eukaryota</taxon>
        <taxon>Viridiplantae</taxon>
        <taxon>Streptophyta</taxon>
        <taxon>Embryophyta</taxon>
        <taxon>Tracheophyta</taxon>
        <taxon>Spermatophyta</taxon>
        <taxon>Magnoliopsida</taxon>
        <taxon>Liliopsida</taxon>
        <taxon>Poales</taxon>
        <taxon>Poaceae</taxon>
        <taxon>BOP clade</taxon>
        <taxon>Oryzoideae</taxon>
        <taxon>Oryzeae</taxon>
        <taxon>Oryzinae</taxon>
        <taxon>Oryza</taxon>
    </lineage>
</organism>
<accession>J3KZM0</accession>
<protein>
    <submittedName>
        <fullName evidence="1">Uncharacterized protein</fullName>
    </submittedName>
</protein>
<sequence>MAQKCQQRKLQVLCVAWPNQLWISVQFLLHSQCTILSTTSYSLINRNGAIYQPRASFEAESPAAVALLATNSTARVSIAGLAAEEPTQHRV</sequence>
<dbReference type="Proteomes" id="UP000006038">
    <property type="component" value="Chromosome 1"/>
</dbReference>
<dbReference type="AlphaFoldDB" id="J3KZM0"/>
<evidence type="ECO:0000313" key="2">
    <source>
        <dbReference type="Proteomes" id="UP000006038"/>
    </source>
</evidence>
<dbReference type="Gramene" id="OB01G24260.1">
    <property type="protein sequence ID" value="OB01G24260.1"/>
    <property type="gene ID" value="OB01G24260"/>
</dbReference>
<name>J3KZM0_ORYBR</name>
<dbReference type="HOGENOM" id="CLU_2430580_0_0_1"/>
<dbReference type="EnsemblPlants" id="OB01G24260.1">
    <property type="protein sequence ID" value="OB01G24260.1"/>
    <property type="gene ID" value="OB01G24260"/>
</dbReference>
<keyword evidence="2" id="KW-1185">Reference proteome</keyword>
<proteinExistence type="predicted"/>
<reference evidence="1" key="2">
    <citation type="submission" date="2013-04" db="UniProtKB">
        <authorList>
            <consortium name="EnsemblPlants"/>
        </authorList>
    </citation>
    <scope>IDENTIFICATION</scope>
</reference>
<reference evidence="1" key="1">
    <citation type="journal article" date="2013" name="Nat. Commun.">
        <title>Whole-genome sequencing of Oryza brachyantha reveals mechanisms underlying Oryza genome evolution.</title>
        <authorList>
            <person name="Chen J."/>
            <person name="Huang Q."/>
            <person name="Gao D."/>
            <person name="Wang J."/>
            <person name="Lang Y."/>
            <person name="Liu T."/>
            <person name="Li B."/>
            <person name="Bai Z."/>
            <person name="Luis Goicoechea J."/>
            <person name="Liang C."/>
            <person name="Chen C."/>
            <person name="Zhang W."/>
            <person name="Sun S."/>
            <person name="Liao Y."/>
            <person name="Zhang X."/>
            <person name="Yang L."/>
            <person name="Song C."/>
            <person name="Wang M."/>
            <person name="Shi J."/>
            <person name="Liu G."/>
            <person name="Liu J."/>
            <person name="Zhou H."/>
            <person name="Zhou W."/>
            <person name="Yu Q."/>
            <person name="An N."/>
            <person name="Chen Y."/>
            <person name="Cai Q."/>
            <person name="Wang B."/>
            <person name="Liu B."/>
            <person name="Min J."/>
            <person name="Huang Y."/>
            <person name="Wu H."/>
            <person name="Li Z."/>
            <person name="Zhang Y."/>
            <person name="Yin Y."/>
            <person name="Song W."/>
            <person name="Jiang J."/>
            <person name="Jackson S.A."/>
            <person name="Wing R.A."/>
            <person name="Wang J."/>
            <person name="Chen M."/>
        </authorList>
    </citation>
    <scope>NUCLEOTIDE SEQUENCE [LARGE SCALE GENOMIC DNA]</scope>
    <source>
        <strain evidence="1">cv. IRGC 101232</strain>
    </source>
</reference>
<evidence type="ECO:0000313" key="1">
    <source>
        <dbReference type="EnsemblPlants" id="OB01G24260.1"/>
    </source>
</evidence>